<keyword evidence="2" id="KW-0067">ATP-binding</keyword>
<dbReference type="InterPro" id="IPR027417">
    <property type="entry name" value="P-loop_NTPase"/>
</dbReference>
<dbReference type="Gene3D" id="3.40.50.300">
    <property type="entry name" value="P-loop containing nucleotide triphosphate hydrolases"/>
    <property type="match status" value="1"/>
</dbReference>
<accession>A0AAW7DK70</accession>
<dbReference type="SUPFAM" id="SSF52540">
    <property type="entry name" value="P-loop containing nucleoside triphosphate hydrolases"/>
    <property type="match status" value="1"/>
</dbReference>
<reference evidence="2" key="1">
    <citation type="submission" date="2020-06" db="EMBL/GenBank/DDBJ databases">
        <authorList>
            <person name="Dong N."/>
        </authorList>
    </citation>
    <scope>NUCLEOTIDE SEQUENCE</scope>
    <source>
        <strain evidence="2">210</strain>
    </source>
</reference>
<dbReference type="InterPro" id="IPR006935">
    <property type="entry name" value="Helicase/UvrB_N"/>
</dbReference>
<reference evidence="2" key="2">
    <citation type="journal article" date="2022" name="Sci. Total Environ.">
        <title>Prevalence, transmission, and molecular epidemiology of tet(X)-positive bacteria among humans, animals, and environmental niches in China: An epidemiological, and genomic-based study.</title>
        <authorList>
            <person name="Dong N."/>
            <person name="Zeng Y."/>
            <person name="Cai C."/>
            <person name="Sun C."/>
            <person name="Lu J."/>
            <person name="Liu C."/>
            <person name="Zhou H."/>
            <person name="Sun Q."/>
            <person name="Shu L."/>
            <person name="Wang H."/>
            <person name="Wang Y."/>
            <person name="Wang S."/>
            <person name="Wu C."/>
            <person name="Chan E.W."/>
            <person name="Chen G."/>
            <person name="Shen Z."/>
            <person name="Chen S."/>
            <person name="Zhang R."/>
        </authorList>
    </citation>
    <scope>NUCLEOTIDE SEQUENCE</scope>
    <source>
        <strain evidence="2">210</strain>
    </source>
</reference>
<keyword evidence="2" id="KW-0547">Nucleotide-binding</keyword>
<keyword evidence="2" id="KW-0378">Hydrolase</keyword>
<dbReference type="EMBL" id="JACALR010000006">
    <property type="protein sequence ID" value="MDM1552386.1"/>
    <property type="molecule type" value="Genomic_DNA"/>
</dbReference>
<protein>
    <submittedName>
        <fullName evidence="2">DEAD/DEAH box helicase family protein</fullName>
    </submittedName>
</protein>
<dbReference type="GO" id="GO:0016787">
    <property type="term" value="F:hydrolase activity"/>
    <property type="evidence" value="ECO:0007669"/>
    <property type="project" value="InterPro"/>
</dbReference>
<dbReference type="Pfam" id="PF04851">
    <property type="entry name" value="ResIII"/>
    <property type="match status" value="1"/>
</dbReference>
<dbReference type="Proteomes" id="UP001173578">
    <property type="component" value="Unassembled WGS sequence"/>
</dbReference>
<gene>
    <name evidence="2" type="ORF">HX095_14335</name>
</gene>
<dbReference type="AlphaFoldDB" id="A0AAW7DK70"/>
<evidence type="ECO:0000313" key="2">
    <source>
        <dbReference type="EMBL" id="MDM1552386.1"/>
    </source>
</evidence>
<evidence type="ECO:0000313" key="3">
    <source>
        <dbReference type="Proteomes" id="UP001173578"/>
    </source>
</evidence>
<name>A0AAW7DK70_9FLAO</name>
<feature type="domain" description="Helicase/UvrB N-terminal" evidence="1">
    <location>
        <begin position="36"/>
        <end position="262"/>
    </location>
</feature>
<evidence type="ECO:0000259" key="1">
    <source>
        <dbReference type="Pfam" id="PF04851"/>
    </source>
</evidence>
<dbReference type="GO" id="GO:0005524">
    <property type="term" value="F:ATP binding"/>
    <property type="evidence" value="ECO:0007669"/>
    <property type="project" value="InterPro"/>
</dbReference>
<sequence>MSVDKYLFETLKDKAFDLEISKQRIPNYIIDNLRFPLFKWQEDAMQNFLLAEAIKQVENPGTASHYMFNMATGTGKTLVLASTILYYYKQGYRNFIFFVDQNNIVGKTEDNLTDANHHKYLYTNPIVIDDKTVELRKVDNFSPYIDGTTLDNPAIDHIEIIFTSIHKLHNAMYVVKENDMFLDDLQKRDLILLADEAHSFNADTKKKKQLDLVEFKELKDGAKAEDVERSWENTVTGKLLQKEGIKTYINNNVLLEFTATIPKDTNVADKYKDKIIIKFDLPEFLKAGYTKEINLVSSNFDKKQRILQALLFNWYRNHLALEYGIKNFKPVILFRSKFSDEKLEGNVQEDYVYFREIVDNLKGSDFQFLNSINVEQAQKIYEIGQSRIVDIVRIIEKEYEGNFQKVISYIKSTFKENNCIVTHSKEKSAKGRKGEEKTTYNQDRLLNSLEDKNNPITAIFTCKRLTQGWDVLNLYDIVRMYEGRDAGKDTKTGKRKAGTSTVSEVQLIGRGVRYNPFKFGDDEPNKRKFDKQLDHPLRVLEEFYFHSDKDERYIDELKLELKNQKLFSDEKKIIKHFDIKEHIKNDKDSFYHQLKIFTNNKIDNPNRRKTTLEYIIQNFKFEYTIPSYDYKAEKVILEEGKKDEVRHNQGNEDKKQIKKSISEIVSGDEKHIILKAYNEVAKKENSLLRFDKLQQELKITSIDDLWSDAFLGKLYITLYLPKQYDSLNKVEPKALMKALVRFFEQFIAEWKKDIHPYNGSDFEAKPFKYYFETPKPVAVVEDPKNSDYENKLVTKDWYALNHFHGTSEEQSLVDFIINTIENFKEKYENVYLLRNEQVYKIYDFKDGKGFEPDFLLFLKEKEADRYYQVFIEPKGSQFKDATGKFDNSKEAWKEQFLTEITNKYGKEDVLKVENKEYRLVGLPLYNATIAHLVKQSIYENLEVEL</sequence>
<dbReference type="RefSeq" id="WP_286486775.1">
    <property type="nucleotide sequence ID" value="NZ_JACALR010000006.1"/>
</dbReference>
<organism evidence="2 3">
    <name type="scientific">Empedobacter falsenii</name>
    <dbReference type="NCBI Taxonomy" id="343874"/>
    <lineage>
        <taxon>Bacteria</taxon>
        <taxon>Pseudomonadati</taxon>
        <taxon>Bacteroidota</taxon>
        <taxon>Flavobacteriia</taxon>
        <taxon>Flavobacteriales</taxon>
        <taxon>Weeksellaceae</taxon>
        <taxon>Empedobacter</taxon>
    </lineage>
</organism>
<dbReference type="GO" id="GO:0004386">
    <property type="term" value="F:helicase activity"/>
    <property type="evidence" value="ECO:0007669"/>
    <property type="project" value="UniProtKB-KW"/>
</dbReference>
<keyword evidence="2" id="KW-0347">Helicase</keyword>
<dbReference type="GO" id="GO:0003677">
    <property type="term" value="F:DNA binding"/>
    <property type="evidence" value="ECO:0007669"/>
    <property type="project" value="InterPro"/>
</dbReference>
<comment type="caution">
    <text evidence="2">The sequence shown here is derived from an EMBL/GenBank/DDBJ whole genome shotgun (WGS) entry which is preliminary data.</text>
</comment>
<proteinExistence type="predicted"/>